<feature type="domain" description="Reverse transcriptase" evidence="2">
    <location>
        <begin position="47"/>
        <end position="233"/>
    </location>
</feature>
<dbReference type="CDD" id="cd01651">
    <property type="entry name" value="RT_G2_intron"/>
    <property type="match status" value="1"/>
</dbReference>
<keyword evidence="3" id="KW-0695">RNA-directed DNA polymerase</keyword>
<dbReference type="Pfam" id="PF00078">
    <property type="entry name" value="RVT_1"/>
    <property type="match status" value="1"/>
</dbReference>
<dbReference type="GO" id="GO:0003964">
    <property type="term" value="F:RNA-directed DNA polymerase activity"/>
    <property type="evidence" value="ECO:0007669"/>
    <property type="project" value="UniProtKB-KW"/>
</dbReference>
<dbReference type="SUPFAM" id="SSF56672">
    <property type="entry name" value="DNA/RNA polymerases"/>
    <property type="match status" value="1"/>
</dbReference>
<dbReference type="AlphaFoldDB" id="A0A1Y1QGM8"/>
<protein>
    <submittedName>
        <fullName evidence="3">Retron-type reverse transcriptase</fullName>
    </submittedName>
</protein>
<organism evidence="3 4">
    <name type="scientific">Thiothrix lacustris</name>
    <dbReference type="NCBI Taxonomy" id="525917"/>
    <lineage>
        <taxon>Bacteria</taxon>
        <taxon>Pseudomonadati</taxon>
        <taxon>Pseudomonadota</taxon>
        <taxon>Gammaproteobacteria</taxon>
        <taxon>Thiotrichales</taxon>
        <taxon>Thiotrichaceae</taxon>
        <taxon>Thiothrix</taxon>
    </lineage>
</organism>
<dbReference type="PANTHER" id="PTHR34047">
    <property type="entry name" value="NUCLEAR INTRON MATURASE 1, MITOCHONDRIAL-RELATED"/>
    <property type="match status" value="1"/>
</dbReference>
<dbReference type="Proteomes" id="UP000192491">
    <property type="component" value="Unassembled WGS sequence"/>
</dbReference>
<feature type="non-terminal residue" evidence="3">
    <location>
        <position position="233"/>
    </location>
</feature>
<proteinExistence type="inferred from homology"/>
<gene>
    <name evidence="3" type="ORF">BWK73_34295</name>
</gene>
<dbReference type="InterPro" id="IPR051083">
    <property type="entry name" value="GrpII_Intron_Splice-Mob/Def"/>
</dbReference>
<comment type="caution">
    <text evidence="3">The sequence shown here is derived from an EMBL/GenBank/DDBJ whole genome shotgun (WGS) entry which is preliminary data.</text>
</comment>
<keyword evidence="3" id="KW-0808">Transferase</keyword>
<dbReference type="InterPro" id="IPR043502">
    <property type="entry name" value="DNA/RNA_pol_sf"/>
</dbReference>
<evidence type="ECO:0000313" key="4">
    <source>
        <dbReference type="Proteomes" id="UP000192491"/>
    </source>
</evidence>
<accession>A0A1Y1QGM8</accession>
<reference evidence="3 4" key="1">
    <citation type="submission" date="2017-01" db="EMBL/GenBank/DDBJ databases">
        <title>Novel large sulfur bacteria in the metagenomes of groundwater-fed chemosynthetic microbial mats in the Lake Huron basin.</title>
        <authorList>
            <person name="Sharrar A.M."/>
            <person name="Flood B.E."/>
            <person name="Bailey J.V."/>
            <person name="Jones D.S."/>
            <person name="Biddanda B."/>
            <person name="Ruberg S.A."/>
            <person name="Marcus D.N."/>
            <person name="Dick G.J."/>
        </authorList>
    </citation>
    <scope>NUCLEOTIDE SEQUENCE [LARGE SCALE GENOMIC DNA]</scope>
    <source>
        <strain evidence="3">A8</strain>
    </source>
</reference>
<name>A0A1Y1QGM8_9GAMM</name>
<evidence type="ECO:0000259" key="2">
    <source>
        <dbReference type="PROSITE" id="PS50878"/>
    </source>
</evidence>
<dbReference type="PANTHER" id="PTHR34047:SF8">
    <property type="entry name" value="PROTEIN YKFC"/>
    <property type="match status" value="1"/>
</dbReference>
<sequence>MSILETAMQPEIMDKAWNLLKTEHTPWSVTVDRELLQRHLMRHLLQCREEVLSGSYQPEPLRQFVVPKPDGKQRVISAQYLKDKLVQRALLIVLEPNAEAIFHHDSYAYRRGRSVKMALDKTRERIRIGQDWLVDADISKFFDNIPLTALQKRLKGFVKDSNALSLIDKWLKQGVNSSSLFGTSRGISQGAVLSPLFCNLYMNTFDQALADAHIPFVRFADDFLLFADEQHKA</sequence>
<evidence type="ECO:0000313" key="3">
    <source>
        <dbReference type="EMBL" id="OQX05168.1"/>
    </source>
</evidence>
<evidence type="ECO:0000256" key="1">
    <source>
        <dbReference type="ARBA" id="ARBA00034120"/>
    </source>
</evidence>
<dbReference type="EMBL" id="MTEJ01000302">
    <property type="protein sequence ID" value="OQX05168.1"/>
    <property type="molecule type" value="Genomic_DNA"/>
</dbReference>
<dbReference type="PROSITE" id="PS50878">
    <property type="entry name" value="RT_POL"/>
    <property type="match status" value="1"/>
</dbReference>
<dbReference type="InterPro" id="IPR000477">
    <property type="entry name" value="RT_dom"/>
</dbReference>
<keyword evidence="3" id="KW-0548">Nucleotidyltransferase</keyword>
<comment type="similarity">
    <text evidence="1">Belongs to the bacterial reverse transcriptase family.</text>
</comment>